<dbReference type="KEGG" id="paek:D3873_00865"/>
<name>A0A385YVL5_9BACL</name>
<dbReference type="Pfam" id="PF11738">
    <property type="entry name" value="DUF3298"/>
    <property type="match status" value="1"/>
</dbReference>
<protein>
    <submittedName>
        <fullName evidence="2">DUF3298 domain-containing protein</fullName>
    </submittedName>
</protein>
<dbReference type="EMBL" id="CP032418">
    <property type="protein sequence ID" value="AYC30736.1"/>
    <property type="molecule type" value="Genomic_DNA"/>
</dbReference>
<evidence type="ECO:0000313" key="3">
    <source>
        <dbReference type="Proteomes" id="UP000265725"/>
    </source>
</evidence>
<dbReference type="Proteomes" id="UP000265725">
    <property type="component" value="Chromosome"/>
</dbReference>
<accession>A0A385YVL5</accession>
<dbReference type="Gene3D" id="3.90.640.20">
    <property type="entry name" value="Heat-shock cognate protein, ATPase"/>
    <property type="match status" value="1"/>
</dbReference>
<dbReference type="AlphaFoldDB" id="A0A385YVL5"/>
<sequence>MIYFPRVVGMTDSSFQRTINESIEHQVHQMIATQETNMSSPVEEMDGYFEIKNNQCQVLSLTQTNYTYHRHAAHGLTILRSLTFDLIEKRTCTLRDLFKPGSNYVKRLSDIVHQQIKTRDIPLIEEFDSIKPNQSYYLADKCLVLYFQVYELTAYVYGFPMFPISIYEVSDIIREDGPLGRLSENN</sequence>
<feature type="domain" description="DUF3298" evidence="1">
    <location>
        <begin position="96"/>
        <end position="165"/>
    </location>
</feature>
<evidence type="ECO:0000259" key="1">
    <source>
        <dbReference type="Pfam" id="PF11738"/>
    </source>
</evidence>
<dbReference type="InterPro" id="IPR037126">
    <property type="entry name" value="PdaC/RsiV-like_sf"/>
</dbReference>
<dbReference type="Gene3D" id="3.30.565.40">
    <property type="entry name" value="Fervidobacterium nodosum Rt17-B1 like"/>
    <property type="match status" value="1"/>
</dbReference>
<keyword evidence="3" id="KW-1185">Reference proteome</keyword>
<dbReference type="OrthoDB" id="5637at2"/>
<organism evidence="2 3">
    <name type="scientific">Paenisporosarcina cavernae</name>
    <dbReference type="NCBI Taxonomy" id="2320858"/>
    <lineage>
        <taxon>Bacteria</taxon>
        <taxon>Bacillati</taxon>
        <taxon>Bacillota</taxon>
        <taxon>Bacilli</taxon>
        <taxon>Bacillales</taxon>
        <taxon>Caryophanaceae</taxon>
        <taxon>Paenisporosarcina</taxon>
    </lineage>
</organism>
<reference evidence="3" key="1">
    <citation type="submission" date="2018-09" db="EMBL/GenBank/DDBJ databases">
        <authorList>
            <person name="Zhu H."/>
        </authorList>
    </citation>
    <scope>NUCLEOTIDE SEQUENCE [LARGE SCALE GENOMIC DNA]</scope>
    <source>
        <strain evidence="3">K2R23-3</strain>
    </source>
</reference>
<proteinExistence type="predicted"/>
<dbReference type="InterPro" id="IPR021729">
    <property type="entry name" value="DUF3298"/>
</dbReference>
<gene>
    <name evidence="2" type="ORF">D3873_00865</name>
</gene>
<evidence type="ECO:0000313" key="2">
    <source>
        <dbReference type="EMBL" id="AYC30736.1"/>
    </source>
</evidence>